<dbReference type="AlphaFoldDB" id="A0A9X2AQW5"/>
<dbReference type="Proteomes" id="UP001139447">
    <property type="component" value="Unassembled WGS sequence"/>
</dbReference>
<evidence type="ECO:0000256" key="1">
    <source>
        <dbReference type="ARBA" id="ARBA00004429"/>
    </source>
</evidence>
<evidence type="ECO:0000256" key="8">
    <source>
        <dbReference type="SAM" id="Phobius"/>
    </source>
</evidence>
<proteinExistence type="inferred from homology"/>
<evidence type="ECO:0000256" key="2">
    <source>
        <dbReference type="ARBA" id="ARBA00005745"/>
    </source>
</evidence>
<dbReference type="GO" id="GO:0015627">
    <property type="term" value="C:type II protein secretion system complex"/>
    <property type="evidence" value="ECO:0007669"/>
    <property type="project" value="InterPro"/>
</dbReference>
<gene>
    <name evidence="10" type="primary">gspF</name>
    <name evidence="10" type="ORF">MMF98_17090</name>
</gene>
<comment type="caution">
    <text evidence="10">The sequence shown here is derived from an EMBL/GenBank/DDBJ whole genome shotgun (WGS) entry which is preliminary data.</text>
</comment>
<feature type="transmembrane region" description="Helical" evidence="8">
    <location>
        <begin position="380"/>
        <end position="405"/>
    </location>
</feature>
<evidence type="ECO:0000313" key="11">
    <source>
        <dbReference type="Proteomes" id="UP001139447"/>
    </source>
</evidence>
<feature type="transmembrane region" description="Helical" evidence="8">
    <location>
        <begin position="231"/>
        <end position="250"/>
    </location>
</feature>
<dbReference type="InterPro" id="IPR003004">
    <property type="entry name" value="GspF/PilC"/>
</dbReference>
<evidence type="ECO:0000256" key="5">
    <source>
        <dbReference type="ARBA" id="ARBA00022692"/>
    </source>
</evidence>
<dbReference type="RefSeq" id="WP_243307915.1">
    <property type="nucleotide sequence ID" value="NZ_JALGBI010000002.1"/>
</dbReference>
<comment type="similarity">
    <text evidence="2">Belongs to the GSP F family.</text>
</comment>
<dbReference type="PANTHER" id="PTHR30012:SF0">
    <property type="entry name" value="TYPE II SECRETION SYSTEM PROTEIN F-RELATED"/>
    <property type="match status" value="1"/>
</dbReference>
<dbReference type="InterPro" id="IPR011850">
    <property type="entry name" value="T2SS_GspF"/>
</dbReference>
<reference evidence="10" key="1">
    <citation type="submission" date="2022-03" db="EMBL/GenBank/DDBJ databases">
        <authorList>
            <person name="Woo C.Y."/>
        </authorList>
    </citation>
    <scope>NUCLEOTIDE SEQUENCE</scope>
    <source>
        <strain evidence="10">CYS-02</strain>
    </source>
</reference>
<evidence type="ECO:0000256" key="4">
    <source>
        <dbReference type="ARBA" id="ARBA00022519"/>
    </source>
</evidence>
<feature type="domain" description="Type II secretion system protein GspF" evidence="9">
    <location>
        <begin position="281"/>
        <end position="403"/>
    </location>
</feature>
<feature type="transmembrane region" description="Helical" evidence="8">
    <location>
        <begin position="177"/>
        <end position="200"/>
    </location>
</feature>
<accession>A0A9X2AQW5</accession>
<dbReference type="PRINTS" id="PR00812">
    <property type="entry name" value="BCTERIALGSPF"/>
</dbReference>
<evidence type="ECO:0000313" key="10">
    <source>
        <dbReference type="EMBL" id="MCJ0764932.1"/>
    </source>
</evidence>
<keyword evidence="5 8" id="KW-0812">Transmembrane</keyword>
<keyword evidence="6 8" id="KW-1133">Transmembrane helix</keyword>
<keyword evidence="3" id="KW-1003">Cell membrane</keyword>
<dbReference type="FunFam" id="1.20.81.30:FF:000001">
    <property type="entry name" value="Type II secretion system protein F"/>
    <property type="match status" value="1"/>
</dbReference>
<dbReference type="Pfam" id="PF00482">
    <property type="entry name" value="T2SSF"/>
    <property type="match status" value="2"/>
</dbReference>
<organism evidence="10 11">
    <name type="scientific">Variovorax terrae</name>
    <dbReference type="NCBI Taxonomy" id="2923278"/>
    <lineage>
        <taxon>Bacteria</taxon>
        <taxon>Pseudomonadati</taxon>
        <taxon>Pseudomonadota</taxon>
        <taxon>Betaproteobacteria</taxon>
        <taxon>Burkholderiales</taxon>
        <taxon>Comamonadaceae</taxon>
        <taxon>Variovorax</taxon>
    </lineage>
</organism>
<dbReference type="EMBL" id="JALGBI010000002">
    <property type="protein sequence ID" value="MCJ0764932.1"/>
    <property type="molecule type" value="Genomic_DNA"/>
</dbReference>
<evidence type="ECO:0000256" key="3">
    <source>
        <dbReference type="ARBA" id="ARBA00022475"/>
    </source>
</evidence>
<keyword evidence="4" id="KW-0997">Cell inner membrane</keyword>
<sequence>MPAYSFEALDAQGQTRKGVMEADTAKAARGLLRAQSLVPLSVAPVATGGAQAANEGRFGLHSTLFAARVFSTTGLAIWTRQLAGLVSSGLPLERALTALTDEAEDEKQRNLVAALRAEVNAGAAFAKALSQHPREFSPIYTAVIGAGEQSGNLGLVLERLADDLEERQALKAKLVGAALYPAIVTMVAIVIVLFLVGYVVPQVANVFAGTKRALPVLTVAMLAVSDGVRHYGWAMLIAIVLIAIGVRYALTIDTFREKFDAAWLNLPLVGKLARGYNAARFASTLAMLAAAGVPILKALQAAAETLSNRAMRADALDALVLVREGAPLASAMAQKKRFPGLVGMFARLGEQTGTLPLMLQRAATQLSTEVQRRAMQLATILEPLLIVAMGLVVMLIVLAVLLPIIQLNQFVR</sequence>
<evidence type="ECO:0000256" key="7">
    <source>
        <dbReference type="ARBA" id="ARBA00023136"/>
    </source>
</evidence>
<evidence type="ECO:0000259" key="9">
    <source>
        <dbReference type="Pfam" id="PF00482"/>
    </source>
</evidence>
<keyword evidence="7 8" id="KW-0472">Membrane</keyword>
<dbReference type="GO" id="GO:0005886">
    <property type="term" value="C:plasma membrane"/>
    <property type="evidence" value="ECO:0007669"/>
    <property type="project" value="UniProtKB-SubCell"/>
</dbReference>
<dbReference type="NCBIfam" id="TIGR02120">
    <property type="entry name" value="GspF"/>
    <property type="match status" value="1"/>
</dbReference>
<dbReference type="PANTHER" id="PTHR30012">
    <property type="entry name" value="GENERAL SECRETION PATHWAY PROTEIN"/>
    <property type="match status" value="1"/>
</dbReference>
<dbReference type="Gene3D" id="1.20.81.30">
    <property type="entry name" value="Type II secretion system (T2SS), domain F"/>
    <property type="match status" value="2"/>
</dbReference>
<protein>
    <submittedName>
        <fullName evidence="10">Type II secretion system inner membrane protein GspF</fullName>
    </submittedName>
</protein>
<comment type="subcellular location">
    <subcellularLocation>
        <location evidence="1">Cell inner membrane</location>
        <topology evidence="1">Multi-pass membrane protein</topology>
    </subcellularLocation>
</comment>
<dbReference type="GO" id="GO:0015628">
    <property type="term" value="P:protein secretion by the type II secretion system"/>
    <property type="evidence" value="ECO:0007669"/>
    <property type="project" value="InterPro"/>
</dbReference>
<keyword evidence="11" id="KW-1185">Reference proteome</keyword>
<evidence type="ECO:0000256" key="6">
    <source>
        <dbReference type="ARBA" id="ARBA00022989"/>
    </source>
</evidence>
<name>A0A9X2AQW5_9BURK</name>
<dbReference type="InterPro" id="IPR018076">
    <property type="entry name" value="T2SS_GspF_dom"/>
</dbReference>
<dbReference type="InterPro" id="IPR042094">
    <property type="entry name" value="T2SS_GspF_sf"/>
</dbReference>
<feature type="domain" description="Type II secretion system protein GspF" evidence="9">
    <location>
        <begin position="78"/>
        <end position="201"/>
    </location>
</feature>